<evidence type="ECO:0000313" key="6">
    <source>
        <dbReference type="EMBL" id="OFV67499.1"/>
    </source>
</evidence>
<comment type="cofactor">
    <cofactor evidence="1">
        <name>[4Fe-4S] cluster</name>
        <dbReference type="ChEBI" id="CHEBI:49883"/>
    </cofactor>
</comment>
<dbReference type="InterPro" id="IPR043129">
    <property type="entry name" value="ATPase_NBD"/>
</dbReference>
<dbReference type="AlphaFoldDB" id="A0A1F2P848"/>
<dbReference type="STRING" id="1838285.SCAL_001417"/>
<dbReference type="EMBL" id="LYOS01000004">
    <property type="protein sequence ID" value="OFV67499.1"/>
    <property type="molecule type" value="Genomic_DNA"/>
</dbReference>
<dbReference type="Pfam" id="PF01869">
    <property type="entry name" value="BcrAD_BadFG"/>
    <property type="match status" value="1"/>
</dbReference>
<evidence type="ECO:0000256" key="2">
    <source>
        <dbReference type="ARBA" id="ARBA00022723"/>
    </source>
</evidence>
<feature type="domain" description="ATPase BadF/BadG/BcrA/BcrD type" evidence="5">
    <location>
        <begin position="152"/>
        <end position="404"/>
    </location>
</feature>
<dbReference type="InterPro" id="IPR051805">
    <property type="entry name" value="Dehydratase_Activator_Redct"/>
</dbReference>
<name>A0A1F2P848_9EURY</name>
<dbReference type="SUPFAM" id="SSF53067">
    <property type="entry name" value="Actin-like ATPase domain"/>
    <property type="match status" value="1"/>
</dbReference>
<dbReference type="Proteomes" id="UP000186940">
    <property type="component" value="Unassembled WGS sequence"/>
</dbReference>
<dbReference type="PANTHER" id="PTHR32329">
    <property type="entry name" value="BIFUNCTIONAL PROTEIN [INCLUDES 2-HYDROXYACYL-COA DEHYDRATASE (N-TER) AND ITS ACTIVATOR DOMAIN (C_TERM)-RELATED"/>
    <property type="match status" value="1"/>
</dbReference>
<organism evidence="6 7">
    <name type="scientific">Candidatus Syntropharchaeum caldarium</name>
    <dbReference type="NCBI Taxonomy" id="1838285"/>
    <lineage>
        <taxon>Archaea</taxon>
        <taxon>Methanobacteriati</taxon>
        <taxon>Methanobacteriota</taxon>
        <taxon>Stenosarchaea group</taxon>
        <taxon>Methanomicrobia</taxon>
        <taxon>Methanosarcinales</taxon>
        <taxon>ANME-2 cluster</taxon>
        <taxon>Candidatus Syntropharchaeum</taxon>
    </lineage>
</organism>
<protein>
    <submittedName>
        <fullName evidence="6">Methanogenesis marker protein 15</fullName>
    </submittedName>
</protein>
<keyword evidence="4" id="KW-0411">Iron-sulfur</keyword>
<dbReference type="NCBIfam" id="TIGR00241">
    <property type="entry name" value="CoA_E_activ"/>
    <property type="match status" value="1"/>
</dbReference>
<dbReference type="InterPro" id="IPR017676">
    <property type="entry name" value="Methan_mark_15"/>
</dbReference>
<proteinExistence type="predicted"/>
<gene>
    <name evidence="6" type="ORF">SCAL_001417</name>
</gene>
<dbReference type="InterPro" id="IPR002731">
    <property type="entry name" value="ATPase_BadF"/>
</dbReference>
<accession>A0A1F2P848</accession>
<keyword evidence="3" id="KW-0408">Iron</keyword>
<evidence type="ECO:0000313" key="7">
    <source>
        <dbReference type="Proteomes" id="UP000186940"/>
    </source>
</evidence>
<reference evidence="6" key="1">
    <citation type="submission" date="2016-05" db="EMBL/GenBank/DDBJ databases">
        <title>Microbial consortia oxidize butane by reversing methanogenesis.</title>
        <authorList>
            <person name="Laso-Perez R."/>
            <person name="Richter M."/>
            <person name="Wegener G."/>
            <person name="Musat F."/>
        </authorList>
    </citation>
    <scope>NUCLEOTIDE SEQUENCE [LARGE SCALE GENOMIC DNA]</scope>
    <source>
        <strain evidence="6">BOX2</strain>
    </source>
</reference>
<comment type="caution">
    <text evidence="6">The sequence shown here is derived from an EMBL/GenBank/DDBJ whole genome shotgun (WGS) entry which is preliminary data.</text>
</comment>
<evidence type="ECO:0000256" key="4">
    <source>
        <dbReference type="ARBA" id="ARBA00023014"/>
    </source>
</evidence>
<dbReference type="InterPro" id="IPR008275">
    <property type="entry name" value="CoA_E_activase_dom"/>
</dbReference>
<evidence type="ECO:0000256" key="3">
    <source>
        <dbReference type="ARBA" id="ARBA00023004"/>
    </source>
</evidence>
<evidence type="ECO:0000259" key="5">
    <source>
        <dbReference type="Pfam" id="PF01869"/>
    </source>
</evidence>
<dbReference type="PATRIC" id="fig|1838285.3.peg.1440"/>
<evidence type="ECO:0000256" key="1">
    <source>
        <dbReference type="ARBA" id="ARBA00001966"/>
    </source>
</evidence>
<dbReference type="Gene3D" id="3.30.420.40">
    <property type="match status" value="2"/>
</dbReference>
<dbReference type="GO" id="GO:0046872">
    <property type="term" value="F:metal ion binding"/>
    <property type="evidence" value="ECO:0007669"/>
    <property type="project" value="UniProtKB-KW"/>
</dbReference>
<keyword evidence="2" id="KW-0479">Metal-binding</keyword>
<keyword evidence="7" id="KW-1185">Reference proteome</keyword>
<dbReference type="PANTHER" id="PTHR32329:SF2">
    <property type="entry name" value="BIFUNCTIONAL PROTEIN [INCLUDES 2-HYDROXYACYL-COA DEHYDRATASE (N-TER) AND ITS ACTIVATOR DOMAIN (C_TERM)"/>
    <property type="match status" value="1"/>
</dbReference>
<sequence>MANETRIAQISCGTEYSGVQGKLNEVAERSGIKLVYPEVELDNVAEAVREFGYRAKSPGLNLMIARALSVLDDISVVDGVLLLTCFKCAEGSIVKNEIRKFLQRETDLPVITYSTVDHVKEGGLMIRLEALKTLVTRKTLLMRTKQEGITMGVDSGSSTTKCVIMKENEVIGTGWLPTTEVVGSAKKAIDLALEDAGMKMSEIGAVAVTGYGRHVVGDEIGADLVQEELTVNSKGAAFLADRQRGEATVLDIGGMDNKALTLNNAIPDDFTMGGVCAGASGRFLEITARRLGVDISELGDLALKGDASKIVMDSYCSIFGIQSLVSALGEGASKEDVAAAACRSVAEQVHEQQLQEVDLREPIIEVGGTALIEGLKVAFEDILGFDIIIPPYPQFAGAVGGALIVSAFVE</sequence>
<dbReference type="GO" id="GO:0051536">
    <property type="term" value="F:iron-sulfur cluster binding"/>
    <property type="evidence" value="ECO:0007669"/>
    <property type="project" value="UniProtKB-KW"/>
</dbReference>
<dbReference type="NCBIfam" id="TIGR03286">
    <property type="entry name" value="methan_mark_15"/>
    <property type="match status" value="1"/>
</dbReference>